<comment type="caution">
    <text evidence="5">Lacks conserved residue(s) required for the propagation of feature annotation.</text>
</comment>
<gene>
    <name evidence="5" type="primary">ubiX</name>
    <name evidence="7" type="ORF">ABU178_16435</name>
</gene>
<dbReference type="Proteomes" id="UP001611251">
    <property type="component" value="Unassembled WGS sequence"/>
</dbReference>
<evidence type="ECO:0000256" key="5">
    <source>
        <dbReference type="HAMAP-Rule" id="MF_01984"/>
    </source>
</evidence>
<keyword evidence="3 5" id="KW-0288">FMN</keyword>
<reference evidence="7 8" key="1">
    <citation type="submission" date="2024-08" db="EMBL/GenBank/DDBJ databases">
        <title>Pantoea ronii - a newly identified human opportunistic pathogen.</title>
        <authorList>
            <person name="Keidar-Friedman D."/>
            <person name="Sorek N."/>
            <person name="Leshin-Carmel D."/>
            <person name="Tsur A."/>
            <person name="Amsalem M."/>
            <person name="Tolkach D."/>
            <person name="Brosh-Nissimov T."/>
        </authorList>
    </citation>
    <scope>NUCLEOTIDE SEQUENCE [LARGE SCALE GENOMIC DNA]</scope>
    <source>
        <strain evidence="7 8">AA23256</strain>
    </source>
</reference>
<dbReference type="EC" id="2.5.1.129" evidence="5"/>
<feature type="domain" description="Flavoprotein" evidence="6">
    <location>
        <begin position="5"/>
        <end position="169"/>
    </location>
</feature>
<dbReference type="Gene3D" id="3.40.50.1950">
    <property type="entry name" value="Flavin prenyltransferase-like"/>
    <property type="match status" value="1"/>
</dbReference>
<evidence type="ECO:0000256" key="3">
    <source>
        <dbReference type="ARBA" id="ARBA00022643"/>
    </source>
</evidence>
<keyword evidence="4 5" id="KW-0808">Transferase</keyword>
<dbReference type="InterPro" id="IPR036551">
    <property type="entry name" value="Flavin_trans-like"/>
</dbReference>
<proteinExistence type="inferred from homology"/>
<name>A0ABW7Q0I3_9GAMM</name>
<keyword evidence="1 5" id="KW-0637">Prenyltransferase</keyword>
<sequence>MSRRRIIVGISGASGFQYGMKALQLLRDQDIEVHLVVSKGAEVTRAMETNWQRQDITELADEVHSISNLGASISSGSFKTLGMLVAPCSMNSLASIAQGLTSNLLTRAADVILKERRRLVLMVRETPLNMTHLRNMQYVTEMGGIIYPPVPAFYQQPQSVDDMVHHSVARALDLFDLDVGNLKRWGEQRNDS</sequence>
<dbReference type="InterPro" id="IPR003382">
    <property type="entry name" value="Flavoprotein"/>
</dbReference>
<evidence type="ECO:0000313" key="7">
    <source>
        <dbReference type="EMBL" id="MFH8135744.1"/>
    </source>
</evidence>
<accession>A0ABW7Q0I3</accession>
<dbReference type="NCBIfam" id="NF004685">
    <property type="entry name" value="PRK06029.1"/>
    <property type="match status" value="1"/>
</dbReference>
<dbReference type="HAMAP" id="MF_01984">
    <property type="entry name" value="ubiX_pad"/>
    <property type="match status" value="1"/>
</dbReference>
<feature type="binding site" evidence="5">
    <location>
        <position position="154"/>
    </location>
    <ligand>
        <name>dimethylallyl phosphate</name>
        <dbReference type="ChEBI" id="CHEBI:88052"/>
    </ligand>
</feature>
<evidence type="ECO:0000256" key="2">
    <source>
        <dbReference type="ARBA" id="ARBA00022630"/>
    </source>
</evidence>
<keyword evidence="2 5" id="KW-0285">Flavoprotein</keyword>
<keyword evidence="8" id="KW-1185">Reference proteome</keyword>
<feature type="binding site" evidence="5">
    <location>
        <position position="38"/>
    </location>
    <ligand>
        <name>FMN</name>
        <dbReference type="ChEBI" id="CHEBI:58210"/>
    </ligand>
</feature>
<dbReference type="SUPFAM" id="SSF52507">
    <property type="entry name" value="Homo-oligomeric flavin-containing Cys decarboxylases, HFCD"/>
    <property type="match status" value="1"/>
</dbReference>
<organism evidence="7 8">
    <name type="scientific">Pantoea osteomyelitidis</name>
    <dbReference type="NCBI Taxonomy" id="3230026"/>
    <lineage>
        <taxon>Bacteria</taxon>
        <taxon>Pseudomonadati</taxon>
        <taxon>Pseudomonadota</taxon>
        <taxon>Gammaproteobacteria</taxon>
        <taxon>Enterobacterales</taxon>
        <taxon>Erwiniaceae</taxon>
        <taxon>Pantoea</taxon>
    </lineage>
</organism>
<evidence type="ECO:0000256" key="4">
    <source>
        <dbReference type="ARBA" id="ARBA00022679"/>
    </source>
</evidence>
<dbReference type="PANTHER" id="PTHR43374">
    <property type="entry name" value="FLAVIN PRENYLTRANSFERASE"/>
    <property type="match status" value="1"/>
</dbReference>
<protein>
    <recommendedName>
        <fullName evidence="5">Flavin prenyltransferase UbiX</fullName>
        <ecNumber evidence="5">2.5.1.129</ecNumber>
    </recommendedName>
</protein>
<comment type="caution">
    <text evidence="7">The sequence shown here is derived from an EMBL/GenBank/DDBJ whole genome shotgun (WGS) entry which is preliminary data.</text>
</comment>
<dbReference type="Pfam" id="PF02441">
    <property type="entry name" value="Flavoprotein"/>
    <property type="match status" value="1"/>
</dbReference>
<evidence type="ECO:0000313" key="8">
    <source>
        <dbReference type="Proteomes" id="UP001611251"/>
    </source>
</evidence>
<feature type="binding site" evidence="5">
    <location>
        <begin position="12"/>
        <end position="14"/>
    </location>
    <ligand>
        <name>FMN</name>
        <dbReference type="ChEBI" id="CHEBI:58210"/>
    </ligand>
</feature>
<dbReference type="InterPro" id="IPR004507">
    <property type="entry name" value="UbiX-like"/>
</dbReference>
<dbReference type="PANTHER" id="PTHR43374:SF1">
    <property type="entry name" value="FLAVIN PRENYLTRANSFERASE PAD1, MITOCHONDRIAL"/>
    <property type="match status" value="1"/>
</dbReference>
<feature type="binding site" evidence="5">
    <location>
        <position position="170"/>
    </location>
    <ligand>
        <name>dimethylallyl phosphate</name>
        <dbReference type="ChEBI" id="CHEBI:88052"/>
    </ligand>
</feature>
<comment type="catalytic activity">
    <reaction evidence="5">
        <text>dimethylallyl phosphate + FMNH2 = prenylated FMNH2 + phosphate</text>
        <dbReference type="Rhea" id="RHEA:37743"/>
        <dbReference type="ChEBI" id="CHEBI:43474"/>
        <dbReference type="ChEBI" id="CHEBI:57618"/>
        <dbReference type="ChEBI" id="CHEBI:87467"/>
        <dbReference type="ChEBI" id="CHEBI:88052"/>
        <dbReference type="EC" id="2.5.1.129"/>
    </reaction>
</comment>
<comment type="function">
    <text evidence="5">Flavin prenyltransferase that catalyzes the synthesis of the prenylated FMN cofactor (prenyl-FMN) for 4-hydroxy-3-polyprenylbenzoic acid decarboxylase UbiD. The prenyltransferase is metal-independent and links a dimethylallyl moiety from dimethylallyl monophosphate (DMAP) to the flavin N5 and C6 atoms of FMN.</text>
</comment>
<feature type="binding site" evidence="5">
    <location>
        <begin position="89"/>
        <end position="92"/>
    </location>
    <ligand>
        <name>FMN</name>
        <dbReference type="ChEBI" id="CHEBI:58210"/>
    </ligand>
</feature>
<evidence type="ECO:0000256" key="1">
    <source>
        <dbReference type="ARBA" id="ARBA00022602"/>
    </source>
</evidence>
<feature type="binding site" evidence="5">
    <location>
        <position position="124"/>
    </location>
    <ligand>
        <name>FMN</name>
        <dbReference type="ChEBI" id="CHEBI:58210"/>
    </ligand>
</feature>
<dbReference type="EMBL" id="JBGFSN010000006">
    <property type="protein sequence ID" value="MFH8135744.1"/>
    <property type="molecule type" value="Genomic_DNA"/>
</dbReference>
<evidence type="ECO:0000259" key="6">
    <source>
        <dbReference type="Pfam" id="PF02441"/>
    </source>
</evidence>
<dbReference type="NCBIfam" id="TIGR00421">
    <property type="entry name" value="ubiX_pad"/>
    <property type="match status" value="1"/>
</dbReference>
<dbReference type="RefSeq" id="WP_397216829.1">
    <property type="nucleotide sequence ID" value="NZ_JBGFSN010000006.1"/>
</dbReference>
<comment type="similarity">
    <text evidence="5">Belongs to the UbiX/PAD1 family.</text>
</comment>